<sequence>MSLEGEYNPDEAPTQWVKGAGDEIEKGGDKPPKAGKGRKGKKPKDQKAHPDFDDLPGYGGLAFGNDTEFKPPSPPTAPQGSPPPMVFTDTAKLTEEDCKKALEKFVADNLCYGSKPAKEMKITSHKGCTALHYKLETFTENRSTKKKKVPYKGGHVDGPENGEPPAPWSIPCQCKAEFKDEQVKKEVPHTAKVKKCKDCKGRGWEKCDECEGWGRVECEHCDGTGHVATQDQDGNEVQQNCPFCMNGQKSCANCGGDGQVTCEDCDGYRKLKCYIQLKVKFINHDDEYILETTDLPDDLVAKVGGNTLFEQTLPMVLIVHS</sequence>
<comment type="caution">
    <text evidence="2">The sequence shown here is derived from an EMBL/GenBank/DDBJ whole genome shotgun (WGS) entry which is preliminary data.</text>
</comment>
<reference evidence="2" key="2">
    <citation type="submission" date="2020-11" db="EMBL/GenBank/DDBJ databases">
        <authorList>
            <person name="McCartney M.A."/>
            <person name="Auch B."/>
            <person name="Kono T."/>
            <person name="Mallez S."/>
            <person name="Becker A."/>
            <person name="Gohl D.M."/>
            <person name="Silverstein K.A.T."/>
            <person name="Koren S."/>
            <person name="Bechman K.B."/>
            <person name="Herman A."/>
            <person name="Abrahante J.E."/>
            <person name="Garbe J."/>
        </authorList>
    </citation>
    <scope>NUCLEOTIDE SEQUENCE</scope>
    <source>
        <strain evidence="2">Duluth1</strain>
        <tissue evidence="2">Whole animal</tissue>
    </source>
</reference>
<feature type="region of interest" description="Disordered" evidence="1">
    <location>
        <begin position="1"/>
        <end position="85"/>
    </location>
</feature>
<feature type="compositionally biased region" description="Pro residues" evidence="1">
    <location>
        <begin position="71"/>
        <end position="85"/>
    </location>
</feature>
<feature type="compositionally biased region" description="Basic and acidic residues" evidence="1">
    <location>
        <begin position="43"/>
        <end position="52"/>
    </location>
</feature>
<evidence type="ECO:0000313" key="2">
    <source>
        <dbReference type="EMBL" id="KAH3803397.1"/>
    </source>
</evidence>
<name>A0A9D4FRV3_DREPO</name>
<dbReference type="PANTHER" id="PTHR48465">
    <property type="entry name" value="PROTEIN SSUH2 HOMOLOG"/>
    <property type="match status" value="1"/>
</dbReference>
<reference evidence="2" key="1">
    <citation type="journal article" date="2019" name="bioRxiv">
        <title>The Genome of the Zebra Mussel, Dreissena polymorpha: A Resource for Invasive Species Research.</title>
        <authorList>
            <person name="McCartney M.A."/>
            <person name="Auch B."/>
            <person name="Kono T."/>
            <person name="Mallez S."/>
            <person name="Zhang Y."/>
            <person name="Obille A."/>
            <person name="Becker A."/>
            <person name="Abrahante J.E."/>
            <person name="Garbe J."/>
            <person name="Badalamenti J.P."/>
            <person name="Herman A."/>
            <person name="Mangelson H."/>
            <person name="Liachko I."/>
            <person name="Sullivan S."/>
            <person name="Sone E.D."/>
            <person name="Koren S."/>
            <person name="Silverstein K.A.T."/>
            <person name="Beckman K.B."/>
            <person name="Gohl D.M."/>
        </authorList>
    </citation>
    <scope>NUCLEOTIDE SEQUENCE</scope>
    <source>
        <strain evidence="2">Duluth1</strain>
        <tissue evidence="2">Whole animal</tissue>
    </source>
</reference>
<evidence type="ECO:0000256" key="1">
    <source>
        <dbReference type="SAM" id="MobiDB-lite"/>
    </source>
</evidence>
<evidence type="ECO:0000313" key="3">
    <source>
        <dbReference type="Proteomes" id="UP000828390"/>
    </source>
</evidence>
<keyword evidence="3" id="KW-1185">Reference proteome</keyword>
<gene>
    <name evidence="2" type="ORF">DPMN_131656</name>
</gene>
<dbReference type="PANTHER" id="PTHR48465:SF1">
    <property type="entry name" value="PROTEIN SSUH2 HOMOLOG"/>
    <property type="match status" value="1"/>
</dbReference>
<organism evidence="2 3">
    <name type="scientific">Dreissena polymorpha</name>
    <name type="common">Zebra mussel</name>
    <name type="synonym">Mytilus polymorpha</name>
    <dbReference type="NCBI Taxonomy" id="45954"/>
    <lineage>
        <taxon>Eukaryota</taxon>
        <taxon>Metazoa</taxon>
        <taxon>Spiralia</taxon>
        <taxon>Lophotrochozoa</taxon>
        <taxon>Mollusca</taxon>
        <taxon>Bivalvia</taxon>
        <taxon>Autobranchia</taxon>
        <taxon>Heteroconchia</taxon>
        <taxon>Euheterodonta</taxon>
        <taxon>Imparidentia</taxon>
        <taxon>Neoheterodontei</taxon>
        <taxon>Myida</taxon>
        <taxon>Dreissenoidea</taxon>
        <taxon>Dreissenidae</taxon>
        <taxon>Dreissena</taxon>
    </lineage>
</organism>
<dbReference type="InterPro" id="IPR052789">
    <property type="entry name" value="SSUH2_homolog"/>
</dbReference>
<feature type="compositionally biased region" description="Basic residues" evidence="1">
    <location>
        <begin position="33"/>
        <end position="42"/>
    </location>
</feature>
<feature type="compositionally biased region" description="Basic and acidic residues" evidence="1">
    <location>
        <begin position="20"/>
        <end position="32"/>
    </location>
</feature>
<dbReference type="Proteomes" id="UP000828390">
    <property type="component" value="Unassembled WGS sequence"/>
</dbReference>
<protein>
    <submittedName>
        <fullName evidence="2">Uncharacterized protein</fullName>
    </submittedName>
</protein>
<dbReference type="EMBL" id="JAIWYP010000006">
    <property type="protein sequence ID" value="KAH3803397.1"/>
    <property type="molecule type" value="Genomic_DNA"/>
</dbReference>
<accession>A0A9D4FRV3</accession>
<proteinExistence type="predicted"/>
<dbReference type="OrthoDB" id="3355217at2759"/>
<dbReference type="AlphaFoldDB" id="A0A9D4FRV3"/>